<keyword evidence="6" id="KW-0479">Metal-binding</keyword>
<keyword evidence="9 19" id="KW-0347">Helicase</keyword>
<reference evidence="19" key="1">
    <citation type="submission" date="2020-04" db="EMBL/GenBank/DDBJ databases">
        <authorList>
            <person name="Neveu A P."/>
        </authorList>
    </citation>
    <scope>NUCLEOTIDE SEQUENCE</scope>
    <source>
        <tissue evidence="19">Whole embryo</tissue>
    </source>
</reference>
<dbReference type="Pfam" id="PF11648">
    <property type="entry name" value="RIG-I_C-RD"/>
    <property type="match status" value="1"/>
</dbReference>
<dbReference type="GO" id="GO:0003725">
    <property type="term" value="F:double-stranded RNA binding"/>
    <property type="evidence" value="ECO:0007669"/>
    <property type="project" value="TreeGrafter"/>
</dbReference>
<organism evidence="19">
    <name type="scientific">Phallusia mammillata</name>
    <dbReference type="NCBI Taxonomy" id="59560"/>
    <lineage>
        <taxon>Eukaryota</taxon>
        <taxon>Metazoa</taxon>
        <taxon>Chordata</taxon>
        <taxon>Tunicata</taxon>
        <taxon>Ascidiacea</taxon>
        <taxon>Phlebobranchia</taxon>
        <taxon>Ascidiidae</taxon>
        <taxon>Phallusia</taxon>
    </lineage>
</organism>
<dbReference type="GO" id="GO:0140374">
    <property type="term" value="P:antiviral innate immune response"/>
    <property type="evidence" value="ECO:0007669"/>
    <property type="project" value="TreeGrafter"/>
</dbReference>
<dbReference type="SMART" id="SM00490">
    <property type="entry name" value="HELICc"/>
    <property type="match status" value="1"/>
</dbReference>
<dbReference type="InterPro" id="IPR014001">
    <property type="entry name" value="Helicase_ATP-bd"/>
</dbReference>
<dbReference type="Pfam" id="PF00271">
    <property type="entry name" value="Helicase_C"/>
    <property type="match status" value="1"/>
</dbReference>
<dbReference type="PROSITE" id="PS51789">
    <property type="entry name" value="RLR_CTR"/>
    <property type="match status" value="1"/>
</dbReference>
<evidence type="ECO:0000256" key="2">
    <source>
        <dbReference type="ARBA" id="ARBA00006866"/>
    </source>
</evidence>
<evidence type="ECO:0000256" key="15">
    <source>
        <dbReference type="ARBA" id="ARBA00049390"/>
    </source>
</evidence>
<dbReference type="InterPro" id="IPR027417">
    <property type="entry name" value="P-loop_NTPase"/>
</dbReference>
<evidence type="ECO:0000256" key="13">
    <source>
        <dbReference type="ARBA" id="ARBA00022884"/>
    </source>
</evidence>
<name>A0A6F9DAU6_9ASCI</name>
<dbReference type="GO" id="GO:0008270">
    <property type="term" value="F:zinc ion binding"/>
    <property type="evidence" value="ECO:0007669"/>
    <property type="project" value="TreeGrafter"/>
</dbReference>
<comment type="similarity">
    <text evidence="2">Belongs to the helicase family. RLR subfamily.</text>
</comment>
<dbReference type="EC" id="3.6.4.13" evidence="3"/>
<feature type="domain" description="Helicase ATP-binding" evidence="16">
    <location>
        <begin position="1"/>
        <end position="77"/>
    </location>
</feature>
<evidence type="ECO:0000259" key="18">
    <source>
        <dbReference type="PROSITE" id="PS51789"/>
    </source>
</evidence>
<evidence type="ECO:0000256" key="7">
    <source>
        <dbReference type="ARBA" id="ARBA00022741"/>
    </source>
</evidence>
<protein>
    <recommendedName>
        <fullName evidence="3">RNA helicase</fullName>
        <ecNumber evidence="3">3.6.4.13</ecNumber>
    </recommendedName>
</protein>
<evidence type="ECO:0000313" key="19">
    <source>
        <dbReference type="EMBL" id="CAB3237967.1"/>
    </source>
</evidence>
<dbReference type="GO" id="GO:0003727">
    <property type="term" value="F:single-stranded RNA binding"/>
    <property type="evidence" value="ECO:0007669"/>
    <property type="project" value="TreeGrafter"/>
</dbReference>
<dbReference type="AlphaFoldDB" id="A0A6F9DAU6"/>
<proteinExistence type="evidence at transcript level"/>
<dbReference type="GO" id="GO:0005524">
    <property type="term" value="F:ATP binding"/>
    <property type="evidence" value="ECO:0007669"/>
    <property type="project" value="UniProtKB-KW"/>
</dbReference>
<evidence type="ECO:0000256" key="6">
    <source>
        <dbReference type="ARBA" id="ARBA00022723"/>
    </source>
</evidence>
<evidence type="ECO:0000256" key="4">
    <source>
        <dbReference type="ARBA" id="ARBA00022490"/>
    </source>
</evidence>
<accession>A0A6F9DAU6</accession>
<dbReference type="InterPro" id="IPR001650">
    <property type="entry name" value="Helicase_C-like"/>
</dbReference>
<dbReference type="PANTHER" id="PTHR14074:SF16">
    <property type="entry name" value="ANTIVIRAL INNATE IMMUNE RESPONSE RECEPTOR RIG-I"/>
    <property type="match status" value="1"/>
</dbReference>
<evidence type="ECO:0000256" key="14">
    <source>
        <dbReference type="ARBA" id="ARBA00023118"/>
    </source>
</evidence>
<comment type="subcellular location">
    <subcellularLocation>
        <location evidence="1">Cytoplasm</location>
    </subcellularLocation>
</comment>
<feature type="domain" description="RLR CTR" evidence="18">
    <location>
        <begin position="442"/>
        <end position="574"/>
    </location>
</feature>
<dbReference type="GO" id="GO:0002753">
    <property type="term" value="P:cytoplasmic pattern recognition receptor signaling pathway"/>
    <property type="evidence" value="ECO:0007669"/>
    <property type="project" value="TreeGrafter"/>
</dbReference>
<keyword evidence="7" id="KW-0547">Nucleotide-binding</keyword>
<keyword evidence="12" id="KW-0391">Immunity</keyword>
<keyword evidence="10" id="KW-0862">Zinc</keyword>
<keyword evidence="5" id="KW-0399">Innate immunity</keyword>
<dbReference type="PROSITE" id="PS51194">
    <property type="entry name" value="HELICASE_CTER"/>
    <property type="match status" value="1"/>
</dbReference>
<dbReference type="Gene3D" id="2.170.150.30">
    <property type="entry name" value="RIG-I-like receptor, C-terminal regulatory domain"/>
    <property type="match status" value="1"/>
</dbReference>
<dbReference type="EMBL" id="LR784519">
    <property type="protein sequence ID" value="CAB3237967.1"/>
    <property type="molecule type" value="mRNA"/>
</dbReference>
<evidence type="ECO:0000256" key="1">
    <source>
        <dbReference type="ARBA" id="ARBA00004496"/>
    </source>
</evidence>
<evidence type="ECO:0000256" key="3">
    <source>
        <dbReference type="ARBA" id="ARBA00012552"/>
    </source>
</evidence>
<dbReference type="GO" id="GO:0003724">
    <property type="term" value="F:RNA helicase activity"/>
    <property type="evidence" value="ECO:0007669"/>
    <property type="project" value="UniProtKB-EC"/>
</dbReference>
<dbReference type="InterPro" id="IPR038557">
    <property type="entry name" value="RLR_C_sf"/>
</dbReference>
<keyword evidence="11" id="KW-0067">ATP-binding</keyword>
<sequence length="591" mass="67825">MLREKLVTISEFTLLIIDECHHTVKDDPYNNIMKIYLDKRLDASSDVSLPQIVGLTASPGMGKAKKMSQAEENIKTLMANLDVTKAPTQVNLSTRNLKTFQNETRDQTISILRAPDDDFRQSISKSMDEIETLLEKEINLHQNDLGGEIKFNLHARKGSQDYEAWVITLRNRSKTLANDDLSHKLMMFAEHLLAYNTALVLNDHVRSSDAEDQLFELMEKYKSENPVVLRLRQIYDTNKVEPLKQVNDLLLKLHKVLLDEFSRQNDSRCIIFVRTRSIAGGVITYMEEEQDLMKFGLNPKLLTGAGVSGDKGGMTKREQESTLGAFRQGKCKVIVATSVAEEGLDIQACNLIITYNYSTNEVGHVQRKGRGRAANSQIVTLAYDDSGHVQKERENKIRVELTEEMLGTIRGIPPKTLKDQIREIQIKAKKERDLERKIKARLKPRKKSDEIFNLQCLWCKQHATTTQHLRHINKQHRVIVDPGFVQRAVFKTEKDPQKWKRLADDHFVTGKMFCANQCCRNHLGYRMKHKHLTLSVPKVTCFLFTDQSGSRETFEKWSQVTFKVNELNEQDLAELLPLGNLDNEIEDVDYD</sequence>
<keyword evidence="8" id="KW-0378">Hydrolase</keyword>
<dbReference type="SUPFAM" id="SSF52540">
    <property type="entry name" value="P-loop containing nucleoside triphosphate hydrolases"/>
    <property type="match status" value="1"/>
</dbReference>
<evidence type="ECO:0000256" key="11">
    <source>
        <dbReference type="ARBA" id="ARBA00022840"/>
    </source>
</evidence>
<dbReference type="PROSITE" id="PS51192">
    <property type="entry name" value="HELICASE_ATP_BIND_1"/>
    <property type="match status" value="1"/>
</dbReference>
<dbReference type="InterPro" id="IPR041204">
    <property type="entry name" value="RIG-I-like_C"/>
</dbReference>
<gene>
    <name evidence="19" type="primary">Dhx58-004</name>
</gene>
<evidence type="ECO:0000259" key="17">
    <source>
        <dbReference type="PROSITE" id="PS51194"/>
    </source>
</evidence>
<evidence type="ECO:0000256" key="10">
    <source>
        <dbReference type="ARBA" id="ARBA00022833"/>
    </source>
</evidence>
<keyword evidence="14" id="KW-0051">Antiviral defense</keyword>
<dbReference type="Gene3D" id="1.20.1320.30">
    <property type="match status" value="1"/>
</dbReference>
<feature type="domain" description="Helicase C-terminal" evidence="17">
    <location>
        <begin position="245"/>
        <end position="425"/>
    </location>
</feature>
<dbReference type="InterPro" id="IPR051363">
    <property type="entry name" value="RLR_Helicase"/>
</dbReference>
<keyword evidence="4" id="KW-0963">Cytoplasm</keyword>
<keyword evidence="13" id="KW-0694">RNA-binding</keyword>
<dbReference type="PANTHER" id="PTHR14074">
    <property type="entry name" value="HELICASE WITH DEATH DOMAIN-RELATED"/>
    <property type="match status" value="1"/>
</dbReference>
<dbReference type="GO" id="GO:0016787">
    <property type="term" value="F:hydrolase activity"/>
    <property type="evidence" value="ECO:0007669"/>
    <property type="project" value="UniProtKB-KW"/>
</dbReference>
<evidence type="ECO:0000256" key="9">
    <source>
        <dbReference type="ARBA" id="ARBA00022806"/>
    </source>
</evidence>
<comment type="catalytic activity">
    <reaction evidence="15">
        <text>ATP + H2O = ADP + phosphate + H(+)</text>
        <dbReference type="Rhea" id="RHEA:13065"/>
        <dbReference type="ChEBI" id="CHEBI:15377"/>
        <dbReference type="ChEBI" id="CHEBI:15378"/>
        <dbReference type="ChEBI" id="CHEBI:30616"/>
        <dbReference type="ChEBI" id="CHEBI:43474"/>
        <dbReference type="ChEBI" id="CHEBI:456216"/>
        <dbReference type="EC" id="3.6.4.13"/>
    </reaction>
    <physiologicalReaction direction="left-to-right" evidence="15">
        <dbReference type="Rhea" id="RHEA:13066"/>
    </physiologicalReaction>
</comment>
<evidence type="ECO:0000256" key="12">
    <source>
        <dbReference type="ARBA" id="ARBA00022859"/>
    </source>
</evidence>
<evidence type="ECO:0000259" key="16">
    <source>
        <dbReference type="PROSITE" id="PS51192"/>
    </source>
</evidence>
<dbReference type="Pfam" id="PF18119">
    <property type="entry name" value="RIG-I_C"/>
    <property type="match status" value="1"/>
</dbReference>
<dbReference type="GO" id="GO:0005737">
    <property type="term" value="C:cytoplasm"/>
    <property type="evidence" value="ECO:0007669"/>
    <property type="project" value="UniProtKB-SubCell"/>
</dbReference>
<dbReference type="Gene3D" id="3.40.50.300">
    <property type="entry name" value="P-loop containing nucleotide triphosphate hydrolases"/>
    <property type="match status" value="2"/>
</dbReference>
<dbReference type="InterPro" id="IPR021673">
    <property type="entry name" value="RLR_CTR"/>
</dbReference>
<evidence type="ECO:0000256" key="5">
    <source>
        <dbReference type="ARBA" id="ARBA00022588"/>
    </source>
</evidence>
<evidence type="ECO:0000256" key="8">
    <source>
        <dbReference type="ARBA" id="ARBA00022801"/>
    </source>
</evidence>